<comment type="caution">
    <text evidence="7">The sequence shown here is derived from an EMBL/GenBank/DDBJ whole genome shotgun (WGS) entry which is preliminary data.</text>
</comment>
<dbReference type="InterPro" id="IPR043129">
    <property type="entry name" value="ATPase_NBD"/>
</dbReference>
<dbReference type="PANTHER" id="PTHR19375">
    <property type="entry name" value="HEAT SHOCK PROTEIN 70KDA"/>
    <property type="match status" value="1"/>
</dbReference>
<evidence type="ECO:0000256" key="3">
    <source>
        <dbReference type="ARBA" id="ARBA00022741"/>
    </source>
</evidence>
<organism evidence="7 8">
    <name type="scientific">Suillus placidus</name>
    <dbReference type="NCBI Taxonomy" id="48579"/>
    <lineage>
        <taxon>Eukaryota</taxon>
        <taxon>Fungi</taxon>
        <taxon>Dikarya</taxon>
        <taxon>Basidiomycota</taxon>
        <taxon>Agaricomycotina</taxon>
        <taxon>Agaricomycetes</taxon>
        <taxon>Agaricomycetidae</taxon>
        <taxon>Boletales</taxon>
        <taxon>Suillineae</taxon>
        <taxon>Suillaceae</taxon>
        <taxon>Suillus</taxon>
    </lineage>
</organism>
<dbReference type="SUPFAM" id="SSF53067">
    <property type="entry name" value="Actin-like ATPase domain"/>
    <property type="match status" value="3"/>
</dbReference>
<comment type="similarity">
    <text evidence="1">Belongs to the heat shock protein 70 family.</text>
</comment>
<dbReference type="AlphaFoldDB" id="A0A9P7D187"/>
<gene>
    <name evidence="7" type="ORF">EV702DRAFT_1199891</name>
</gene>
<dbReference type="Proteomes" id="UP000714275">
    <property type="component" value="Unassembled WGS sequence"/>
</dbReference>
<evidence type="ECO:0000256" key="4">
    <source>
        <dbReference type="ARBA" id="ARBA00022840"/>
    </source>
</evidence>
<dbReference type="Gene3D" id="3.30.420.40">
    <property type="match status" value="4"/>
</dbReference>
<protein>
    <recommendedName>
        <fullName evidence="2">non-chaperonin molecular chaperone ATPase</fullName>
        <ecNumber evidence="2">3.6.4.10</ecNumber>
    </recommendedName>
</protein>
<proteinExistence type="inferred from homology"/>
<reference evidence="7" key="1">
    <citation type="journal article" date="2020" name="New Phytol.">
        <title>Comparative genomics reveals dynamic genome evolution in host specialist ectomycorrhizal fungi.</title>
        <authorList>
            <person name="Lofgren L.A."/>
            <person name="Nguyen N.H."/>
            <person name="Vilgalys R."/>
            <person name="Ruytinx J."/>
            <person name="Liao H.L."/>
            <person name="Branco S."/>
            <person name="Kuo A."/>
            <person name="LaButti K."/>
            <person name="Lipzen A."/>
            <person name="Andreopoulos W."/>
            <person name="Pangilinan J."/>
            <person name="Riley R."/>
            <person name="Hundley H."/>
            <person name="Na H."/>
            <person name="Barry K."/>
            <person name="Grigoriev I.V."/>
            <person name="Stajich J.E."/>
            <person name="Kennedy P.G."/>
        </authorList>
    </citation>
    <scope>NUCLEOTIDE SEQUENCE</scope>
    <source>
        <strain evidence="7">DOB743</strain>
    </source>
</reference>
<evidence type="ECO:0000256" key="2">
    <source>
        <dbReference type="ARBA" id="ARBA00012554"/>
    </source>
</evidence>
<dbReference type="Gene3D" id="3.30.30.30">
    <property type="match status" value="1"/>
</dbReference>
<dbReference type="EMBL" id="JABBWD010000038">
    <property type="protein sequence ID" value="KAG1774796.1"/>
    <property type="molecule type" value="Genomic_DNA"/>
</dbReference>
<dbReference type="OrthoDB" id="2401965at2759"/>
<evidence type="ECO:0000313" key="7">
    <source>
        <dbReference type="EMBL" id="KAG1774796.1"/>
    </source>
</evidence>
<keyword evidence="3" id="KW-0547">Nucleotide-binding</keyword>
<evidence type="ECO:0000256" key="6">
    <source>
        <dbReference type="ARBA" id="ARBA00048056"/>
    </source>
</evidence>
<evidence type="ECO:0000313" key="8">
    <source>
        <dbReference type="Proteomes" id="UP000714275"/>
    </source>
</evidence>
<evidence type="ECO:0000256" key="5">
    <source>
        <dbReference type="ARBA" id="ARBA00023186"/>
    </source>
</evidence>
<dbReference type="EC" id="3.6.4.10" evidence="2"/>
<name>A0A9P7D187_9AGAM</name>
<evidence type="ECO:0000256" key="1">
    <source>
        <dbReference type="ARBA" id="ARBA00007381"/>
    </source>
</evidence>
<keyword evidence="8" id="KW-1185">Reference proteome</keyword>
<keyword evidence="4" id="KW-0067">ATP-binding</keyword>
<keyword evidence="5" id="KW-0143">Chaperone</keyword>
<dbReference type="GO" id="GO:0005524">
    <property type="term" value="F:ATP binding"/>
    <property type="evidence" value="ECO:0007669"/>
    <property type="project" value="UniProtKB-KW"/>
</dbReference>
<dbReference type="FunFam" id="3.30.420.40:FF:000028">
    <property type="entry name" value="heat shock 70 kDa protein-like"/>
    <property type="match status" value="3"/>
</dbReference>
<sequence length="274" mass="30268">MPTTKSCHAAKNQAAMNPHNIAEVQSDIKHFPFTAYFDDSRRQATKDAGSISVLRIINEPTAAAIAHRLDFPFTIFNKDATKDAGSISGMNVLRIINKPTAAAITHRLDFLFTIFNKGGEPYIWVEYKGEQKEFSPKEISLMVLFKMKETAEQATKDAGSISGMNILRIINEPTAAAIAYHLDKKVVGERNVLIFDLGRGTFDVSLLTIEEALFRLLCLSSLRPLQFLLQGLRVIRVINMARTKQTGPKTTGGPAKHGALPQFKSVQGTPVQQL</sequence>
<dbReference type="InterPro" id="IPR013126">
    <property type="entry name" value="Hsp_70_fam"/>
</dbReference>
<comment type="catalytic activity">
    <reaction evidence="6">
        <text>ATP + H2O = ADP + phosphate + H(+)</text>
        <dbReference type="Rhea" id="RHEA:13065"/>
        <dbReference type="ChEBI" id="CHEBI:15377"/>
        <dbReference type="ChEBI" id="CHEBI:15378"/>
        <dbReference type="ChEBI" id="CHEBI:30616"/>
        <dbReference type="ChEBI" id="CHEBI:43474"/>
        <dbReference type="ChEBI" id="CHEBI:456216"/>
        <dbReference type="EC" id="3.6.4.10"/>
    </reaction>
</comment>
<dbReference type="FunFam" id="3.30.30.30:FF:000005">
    <property type="entry name" value="Heat shock protein ssb1"/>
    <property type="match status" value="1"/>
</dbReference>
<accession>A0A9P7D187</accession>
<dbReference type="Pfam" id="PF00012">
    <property type="entry name" value="HSP70"/>
    <property type="match status" value="3"/>
</dbReference>
<dbReference type="GO" id="GO:0140662">
    <property type="term" value="F:ATP-dependent protein folding chaperone"/>
    <property type="evidence" value="ECO:0007669"/>
    <property type="project" value="InterPro"/>
</dbReference>